<accession>A0A5J4UYF5</accession>
<dbReference type="AlphaFoldDB" id="A0A5J4UYF5"/>
<protein>
    <submittedName>
        <fullName evidence="1">Uncharacterized protein</fullName>
    </submittedName>
</protein>
<evidence type="ECO:0000313" key="2">
    <source>
        <dbReference type="Proteomes" id="UP000324800"/>
    </source>
</evidence>
<proteinExistence type="predicted"/>
<evidence type="ECO:0000313" key="1">
    <source>
        <dbReference type="EMBL" id="KAA6375458.1"/>
    </source>
</evidence>
<feature type="non-terminal residue" evidence="1">
    <location>
        <position position="95"/>
    </location>
</feature>
<organism evidence="1 2">
    <name type="scientific">Streblomastix strix</name>
    <dbReference type="NCBI Taxonomy" id="222440"/>
    <lineage>
        <taxon>Eukaryota</taxon>
        <taxon>Metamonada</taxon>
        <taxon>Preaxostyla</taxon>
        <taxon>Oxymonadida</taxon>
        <taxon>Streblomastigidae</taxon>
        <taxon>Streblomastix</taxon>
    </lineage>
</organism>
<sequence length="95" mass="11017">MNDIKYRQDLQAIENVLPGINPNLAYEFLLRFKDQPDHINKIFNEVKKKYGNNYPLQEVQSKAQIPEKSFSSIEARVSSNYAKNACICLCNTFPF</sequence>
<reference evidence="1 2" key="1">
    <citation type="submission" date="2019-03" db="EMBL/GenBank/DDBJ databases">
        <title>Single cell metagenomics reveals metabolic interactions within the superorganism composed of flagellate Streblomastix strix and complex community of Bacteroidetes bacteria on its surface.</title>
        <authorList>
            <person name="Treitli S.C."/>
            <person name="Kolisko M."/>
            <person name="Husnik F."/>
            <person name="Keeling P."/>
            <person name="Hampl V."/>
        </authorList>
    </citation>
    <scope>NUCLEOTIDE SEQUENCE [LARGE SCALE GENOMIC DNA]</scope>
    <source>
        <strain evidence="1">ST1C</strain>
    </source>
</reference>
<gene>
    <name evidence="1" type="ORF">EZS28_029014</name>
</gene>
<name>A0A5J4UYF5_9EUKA</name>
<dbReference type="EMBL" id="SNRW01011211">
    <property type="protein sequence ID" value="KAA6375458.1"/>
    <property type="molecule type" value="Genomic_DNA"/>
</dbReference>
<comment type="caution">
    <text evidence="1">The sequence shown here is derived from an EMBL/GenBank/DDBJ whole genome shotgun (WGS) entry which is preliminary data.</text>
</comment>
<dbReference type="Proteomes" id="UP000324800">
    <property type="component" value="Unassembled WGS sequence"/>
</dbReference>